<gene>
    <name evidence="1" type="primary">ORF1710</name>
</gene>
<dbReference type="AlphaFoldDB" id="A0A0B6XUL2"/>
<evidence type="ECO:0000313" key="1">
    <source>
        <dbReference type="EMBL" id="CEK47593.1"/>
    </source>
</evidence>
<feature type="non-terminal residue" evidence="1">
    <location>
        <position position="1"/>
    </location>
</feature>
<proteinExistence type="predicted"/>
<sequence>KTGNVMMYPLFNATQGSDSFLVVTLREDGWRMAGSGTVPSRSDYLKALITAKFLLLPASFSDGKQTSRLS</sequence>
<name>A0A0B6XUL2_9EUPU</name>
<protein>
    <submittedName>
        <fullName evidence="1">Uncharacterized protein</fullName>
    </submittedName>
</protein>
<dbReference type="EMBL" id="HACG01000728">
    <property type="protein sequence ID" value="CEK47593.1"/>
    <property type="molecule type" value="Transcribed_RNA"/>
</dbReference>
<feature type="non-terminal residue" evidence="1">
    <location>
        <position position="70"/>
    </location>
</feature>
<reference evidence="1" key="1">
    <citation type="submission" date="2014-12" db="EMBL/GenBank/DDBJ databases">
        <title>Insight into the proteome of Arion vulgaris.</title>
        <authorList>
            <person name="Aradska J."/>
            <person name="Bulat T."/>
            <person name="Smidak R."/>
            <person name="Sarate P."/>
            <person name="Gangsoo J."/>
            <person name="Sialana F."/>
            <person name="Bilban M."/>
            <person name="Lubec G."/>
        </authorList>
    </citation>
    <scope>NUCLEOTIDE SEQUENCE</scope>
    <source>
        <tissue evidence="1">Skin</tissue>
    </source>
</reference>
<accession>A0A0B6XUL2</accession>
<organism evidence="1">
    <name type="scientific">Arion vulgaris</name>
    <dbReference type="NCBI Taxonomy" id="1028688"/>
    <lineage>
        <taxon>Eukaryota</taxon>
        <taxon>Metazoa</taxon>
        <taxon>Spiralia</taxon>
        <taxon>Lophotrochozoa</taxon>
        <taxon>Mollusca</taxon>
        <taxon>Gastropoda</taxon>
        <taxon>Heterobranchia</taxon>
        <taxon>Euthyneura</taxon>
        <taxon>Panpulmonata</taxon>
        <taxon>Eupulmonata</taxon>
        <taxon>Stylommatophora</taxon>
        <taxon>Helicina</taxon>
        <taxon>Arionoidea</taxon>
        <taxon>Arionidae</taxon>
        <taxon>Arion</taxon>
    </lineage>
</organism>